<dbReference type="PANTHER" id="PTHR46035">
    <property type="entry name" value="TETRATRICOPEPTIDE REPEAT PROTEIN 4"/>
    <property type="match status" value="1"/>
</dbReference>
<keyword evidence="4" id="KW-0175">Coiled coil</keyword>
<dbReference type="GO" id="GO:0005634">
    <property type="term" value="C:nucleus"/>
    <property type="evidence" value="ECO:0007669"/>
    <property type="project" value="TreeGrafter"/>
</dbReference>
<dbReference type="Pfam" id="PF18972">
    <property type="entry name" value="Wheel"/>
    <property type="match status" value="1"/>
</dbReference>
<dbReference type="InterPro" id="IPR019734">
    <property type="entry name" value="TPR_rpt"/>
</dbReference>
<evidence type="ECO:0000256" key="4">
    <source>
        <dbReference type="SAM" id="Coils"/>
    </source>
</evidence>
<evidence type="ECO:0000313" key="6">
    <source>
        <dbReference type="EMBL" id="CAH2010915.1"/>
    </source>
</evidence>
<dbReference type="OrthoDB" id="8197317at2759"/>
<name>A0A9P0Q5H9_ACAOB</name>
<evidence type="ECO:0000256" key="2">
    <source>
        <dbReference type="ARBA" id="ARBA00022803"/>
    </source>
</evidence>
<dbReference type="SMART" id="SM00028">
    <property type="entry name" value="TPR"/>
    <property type="match status" value="2"/>
</dbReference>
<dbReference type="InterPro" id="IPR011990">
    <property type="entry name" value="TPR-like_helical_dom_sf"/>
</dbReference>
<keyword evidence="2" id="KW-0802">TPR repeat</keyword>
<gene>
    <name evidence="6" type="ORF">ACAOBT_LOCUS31862</name>
</gene>
<evidence type="ECO:0000256" key="1">
    <source>
        <dbReference type="ARBA" id="ARBA00022737"/>
    </source>
</evidence>
<keyword evidence="7" id="KW-1185">Reference proteome</keyword>
<comment type="similarity">
    <text evidence="3">Belongs to the TTC4 family.</text>
</comment>
<evidence type="ECO:0000313" key="7">
    <source>
        <dbReference type="Proteomes" id="UP001152888"/>
    </source>
</evidence>
<proteinExistence type="inferred from homology"/>
<dbReference type="EMBL" id="CAKOFQ010008018">
    <property type="protein sequence ID" value="CAH2010915.1"/>
    <property type="molecule type" value="Genomic_DNA"/>
</dbReference>
<dbReference type="GO" id="GO:0051879">
    <property type="term" value="F:Hsp90 protein binding"/>
    <property type="evidence" value="ECO:0007669"/>
    <property type="project" value="InterPro"/>
</dbReference>
<dbReference type="InterPro" id="IPR044059">
    <property type="entry name" value="Csn1/TTC4_wheel"/>
</dbReference>
<dbReference type="CDD" id="cd21380">
    <property type="entry name" value="CTWD_Cns1"/>
    <property type="match status" value="1"/>
</dbReference>
<dbReference type="PANTHER" id="PTHR46035:SF1">
    <property type="entry name" value="TETRATRICOPEPTIDE REPEAT PROTEIN 4"/>
    <property type="match status" value="1"/>
</dbReference>
<feature type="domain" description="Cns1/TTC4 wheel" evidence="5">
    <location>
        <begin position="277"/>
        <end position="379"/>
    </location>
</feature>
<dbReference type="GO" id="GO:0030544">
    <property type="term" value="F:Hsp70 protein binding"/>
    <property type="evidence" value="ECO:0007669"/>
    <property type="project" value="TreeGrafter"/>
</dbReference>
<dbReference type="SUPFAM" id="SSF48452">
    <property type="entry name" value="TPR-like"/>
    <property type="match status" value="1"/>
</dbReference>
<dbReference type="AlphaFoldDB" id="A0A9P0Q5H9"/>
<sequence>MGDDKSNEGVKPIKKSMTDEERMALAAKLDKELDEFIEKLPRKKYEDGWPEDRWEEEMARHPFFMKEPPKPGDEVHPLFEGLQKLKYDPEENKPEELALNYKEDGNYNFKYKNYRLAVIAYTEGLKVKCGNPDIDATLLNNRAAAHYFLKNYRSALKDCELALKLKTNYDKAIKRAAQCCYEMKQYNKAIDYCDTILENEKDNKTLLEFRKKCASLAKDIEQSERKKQFFAKKKQMEEDNLVKEILKRGYKLEGDDLSLEKLEPCFPQLIHNRVNLDEYNHLIWPVVFIYPEYKIMDYIQEFHENTIFWDQILQVFETYPEWDEKHQYKAENLNVYFETAKKKLVQTDVNSTLKQILNLPGYVIRGGTPSFMILVRDSPAEKRLLKEYES</sequence>
<comment type="caution">
    <text evidence="6">The sequence shown here is derived from an EMBL/GenBank/DDBJ whole genome shotgun (WGS) entry which is preliminary data.</text>
</comment>
<dbReference type="GO" id="GO:0006457">
    <property type="term" value="P:protein folding"/>
    <property type="evidence" value="ECO:0007669"/>
    <property type="project" value="TreeGrafter"/>
</dbReference>
<protein>
    <recommendedName>
        <fullName evidence="5">Cns1/TTC4 wheel domain-containing protein</fullName>
    </recommendedName>
</protein>
<dbReference type="Proteomes" id="UP001152888">
    <property type="component" value="Unassembled WGS sequence"/>
</dbReference>
<reference evidence="6" key="1">
    <citation type="submission" date="2022-03" db="EMBL/GenBank/DDBJ databases">
        <authorList>
            <person name="Sayadi A."/>
        </authorList>
    </citation>
    <scope>NUCLEOTIDE SEQUENCE</scope>
</reference>
<dbReference type="Gene3D" id="1.25.40.10">
    <property type="entry name" value="Tetratricopeptide repeat domain"/>
    <property type="match status" value="1"/>
</dbReference>
<evidence type="ECO:0000256" key="3">
    <source>
        <dbReference type="ARBA" id="ARBA00023602"/>
    </source>
</evidence>
<keyword evidence="1" id="KW-0677">Repeat</keyword>
<feature type="coiled-coil region" evidence="4">
    <location>
        <begin position="206"/>
        <end position="240"/>
    </location>
</feature>
<dbReference type="GO" id="GO:0005829">
    <property type="term" value="C:cytosol"/>
    <property type="evidence" value="ECO:0007669"/>
    <property type="project" value="TreeGrafter"/>
</dbReference>
<organism evidence="6 7">
    <name type="scientific">Acanthoscelides obtectus</name>
    <name type="common">Bean weevil</name>
    <name type="synonym">Bruchus obtectus</name>
    <dbReference type="NCBI Taxonomy" id="200917"/>
    <lineage>
        <taxon>Eukaryota</taxon>
        <taxon>Metazoa</taxon>
        <taxon>Ecdysozoa</taxon>
        <taxon>Arthropoda</taxon>
        <taxon>Hexapoda</taxon>
        <taxon>Insecta</taxon>
        <taxon>Pterygota</taxon>
        <taxon>Neoptera</taxon>
        <taxon>Endopterygota</taxon>
        <taxon>Coleoptera</taxon>
        <taxon>Polyphaga</taxon>
        <taxon>Cucujiformia</taxon>
        <taxon>Chrysomeloidea</taxon>
        <taxon>Chrysomelidae</taxon>
        <taxon>Bruchinae</taxon>
        <taxon>Bruchini</taxon>
        <taxon>Acanthoscelides</taxon>
    </lineage>
</organism>
<accession>A0A9P0Q5H9</accession>
<evidence type="ECO:0000259" key="5">
    <source>
        <dbReference type="Pfam" id="PF18972"/>
    </source>
</evidence>